<dbReference type="RefSeq" id="WP_377097459.1">
    <property type="nucleotide sequence ID" value="NZ_JBHTHU010000001.1"/>
</dbReference>
<dbReference type="InterPro" id="IPR032710">
    <property type="entry name" value="NTF2-like_dom_sf"/>
</dbReference>
<dbReference type="SUPFAM" id="SSF54427">
    <property type="entry name" value="NTF2-like"/>
    <property type="match status" value="1"/>
</dbReference>
<proteinExistence type="predicted"/>
<protein>
    <submittedName>
        <fullName evidence="1">Ester cyclase</fullName>
    </submittedName>
</protein>
<keyword evidence="2" id="KW-1185">Reference proteome</keyword>
<evidence type="ECO:0000313" key="2">
    <source>
        <dbReference type="Proteomes" id="UP001596958"/>
    </source>
</evidence>
<comment type="caution">
    <text evidence="1">The sequence shown here is derived from an EMBL/GenBank/DDBJ whole genome shotgun (WGS) entry which is preliminary data.</text>
</comment>
<accession>A0ABW2YS79</accession>
<dbReference type="InterPro" id="IPR009959">
    <property type="entry name" value="Cyclase_SnoaL-like"/>
</dbReference>
<dbReference type="Proteomes" id="UP001596958">
    <property type="component" value="Unassembled WGS sequence"/>
</dbReference>
<dbReference type="PANTHER" id="PTHR38436:SF1">
    <property type="entry name" value="ESTER CYCLASE"/>
    <property type="match status" value="1"/>
</dbReference>
<reference evidence="2" key="1">
    <citation type="journal article" date="2019" name="Int. J. Syst. Evol. Microbiol.">
        <title>The Global Catalogue of Microorganisms (GCM) 10K type strain sequencing project: providing services to taxonomists for standard genome sequencing and annotation.</title>
        <authorList>
            <consortium name="The Broad Institute Genomics Platform"/>
            <consortium name="The Broad Institute Genome Sequencing Center for Infectious Disease"/>
            <person name="Wu L."/>
            <person name="Ma J."/>
        </authorList>
    </citation>
    <scope>NUCLEOTIDE SEQUENCE [LARGE SCALE GENOMIC DNA]</scope>
    <source>
        <strain evidence="2">CCUG 63418</strain>
    </source>
</reference>
<organism evidence="1 2">
    <name type="scientific">Mucilaginibacter calamicampi</name>
    <dbReference type="NCBI Taxonomy" id="1302352"/>
    <lineage>
        <taxon>Bacteria</taxon>
        <taxon>Pseudomonadati</taxon>
        <taxon>Bacteroidota</taxon>
        <taxon>Sphingobacteriia</taxon>
        <taxon>Sphingobacteriales</taxon>
        <taxon>Sphingobacteriaceae</taxon>
        <taxon>Mucilaginibacter</taxon>
    </lineage>
</organism>
<name>A0ABW2YS79_9SPHI</name>
<dbReference type="Gene3D" id="3.10.450.50">
    <property type="match status" value="1"/>
</dbReference>
<dbReference type="EMBL" id="JBHTHU010000001">
    <property type="protein sequence ID" value="MFD0749258.1"/>
    <property type="molecule type" value="Genomic_DNA"/>
</dbReference>
<gene>
    <name evidence="1" type="ORF">ACFQZS_03835</name>
</gene>
<dbReference type="Pfam" id="PF07366">
    <property type="entry name" value="SnoaL"/>
    <property type="match status" value="1"/>
</dbReference>
<sequence>MNTATLEKNKASIRHLYHDLLNARKLDELNSVISEDYTGIRGEKGANGFKESVISIISGFPDMKWNIEDLLADGDKVVVRWTWKGTNTQPFRGIPASNNPVNDNAIVIYQFNDEGKIIHAWLHGDRLGVLLQIGAIPANLVPVPPASK</sequence>
<evidence type="ECO:0000313" key="1">
    <source>
        <dbReference type="EMBL" id="MFD0749258.1"/>
    </source>
</evidence>
<dbReference type="PANTHER" id="PTHR38436">
    <property type="entry name" value="POLYKETIDE CYCLASE SNOAL-LIKE DOMAIN"/>
    <property type="match status" value="1"/>
</dbReference>